<proteinExistence type="predicted"/>
<dbReference type="EMBL" id="CM042012">
    <property type="protein sequence ID" value="KAI3749827.1"/>
    <property type="molecule type" value="Genomic_DNA"/>
</dbReference>
<reference evidence="1 2" key="2">
    <citation type="journal article" date="2022" name="Mol. Ecol. Resour.">
        <title>The genomes of chicory, endive, great burdock and yacon provide insights into Asteraceae paleo-polyploidization history and plant inulin production.</title>
        <authorList>
            <person name="Fan W."/>
            <person name="Wang S."/>
            <person name="Wang H."/>
            <person name="Wang A."/>
            <person name="Jiang F."/>
            <person name="Liu H."/>
            <person name="Zhao H."/>
            <person name="Xu D."/>
            <person name="Zhang Y."/>
        </authorList>
    </citation>
    <scope>NUCLEOTIDE SEQUENCE [LARGE SCALE GENOMIC DNA]</scope>
    <source>
        <strain evidence="2">cv. Punajuju</strain>
        <tissue evidence="1">Leaves</tissue>
    </source>
</reference>
<evidence type="ECO:0000313" key="1">
    <source>
        <dbReference type="EMBL" id="KAI3749827.1"/>
    </source>
</evidence>
<gene>
    <name evidence="1" type="ORF">L2E82_20443</name>
</gene>
<accession>A0ACB9DTD2</accession>
<keyword evidence="2" id="KW-1185">Reference proteome</keyword>
<organism evidence="1 2">
    <name type="scientific">Cichorium intybus</name>
    <name type="common">Chicory</name>
    <dbReference type="NCBI Taxonomy" id="13427"/>
    <lineage>
        <taxon>Eukaryota</taxon>
        <taxon>Viridiplantae</taxon>
        <taxon>Streptophyta</taxon>
        <taxon>Embryophyta</taxon>
        <taxon>Tracheophyta</taxon>
        <taxon>Spermatophyta</taxon>
        <taxon>Magnoliopsida</taxon>
        <taxon>eudicotyledons</taxon>
        <taxon>Gunneridae</taxon>
        <taxon>Pentapetalae</taxon>
        <taxon>asterids</taxon>
        <taxon>campanulids</taxon>
        <taxon>Asterales</taxon>
        <taxon>Asteraceae</taxon>
        <taxon>Cichorioideae</taxon>
        <taxon>Cichorieae</taxon>
        <taxon>Cichoriinae</taxon>
        <taxon>Cichorium</taxon>
    </lineage>
</organism>
<reference evidence="2" key="1">
    <citation type="journal article" date="2022" name="Mol. Ecol. Resour.">
        <title>The genomes of chicory, endive, great burdock and yacon provide insights into Asteraceae palaeo-polyploidization history and plant inulin production.</title>
        <authorList>
            <person name="Fan W."/>
            <person name="Wang S."/>
            <person name="Wang H."/>
            <person name="Wang A."/>
            <person name="Jiang F."/>
            <person name="Liu H."/>
            <person name="Zhao H."/>
            <person name="Xu D."/>
            <person name="Zhang Y."/>
        </authorList>
    </citation>
    <scope>NUCLEOTIDE SEQUENCE [LARGE SCALE GENOMIC DNA]</scope>
    <source>
        <strain evidence="2">cv. Punajuju</strain>
    </source>
</reference>
<comment type="caution">
    <text evidence="1">The sequence shown here is derived from an EMBL/GenBank/DDBJ whole genome shotgun (WGS) entry which is preliminary data.</text>
</comment>
<sequence length="934" mass="105802">MATSAPLFSISPLIHNQTSSKRALLNPNFKTNHIRIFCSSSSSFPQSTITHETLPPLPPNNSANNITPQKWEAHRKRKVLMRVGYAGIGSGAIEKELETAIYKAGGIRDSNFGDLQKIAWATSSQIDDEVHSLSTMISFKMEIPEYAWIGDPNGILIADIVNTYLPKNIRVFSILPSQKGFDVEKECNMRKYGYFLPLEAIGINTTLNETEIEQHLLQFSDILNLFEGKHPFHNYTIRTKQMEKYPEKQSHGSGIDGNNGEEALRTDEMVTEFVDEEDVSLRYINSDKELVDNYDSNENDPKNGGNSCGSEAGTTSKRCNSAFTQQVHALCPARCSIRIESEEILKDVEEFYDSIMLPWFLELLDPLKSPWKMWVELLDANTKIPDSQLDQVRNAWSEWEENSWLNGLLFLSLCSFTRKLLSSPMATSSLRFAFSPLIHSQNSSKLLFSIPNYQSKSIRILCFSASSPLSGTTLETLGPPPPSHSINNLNPNKWEPYRKKKVVMRVGYVGTDYRGLQMQKDDSISTVEKELETAIYKAGGIRDSNFGDLQKIAWARSSRTDKGVHSLSTMISLKMEIPDYAWTGDPNGIALANLVNTYLPKNIRVFSILPSQRSFDARRECNIRKYSYLLPVEVIGITSNFSTSEIEHHLSDFNDILNSFEGKHPFHNYTIRKNYRKKYSAKRDPGRIANRRAKSSSEPPETILDKNEEESSELGHDESDGEEEEVVGKDEKVDGNGDNVKDIPVLAKWLHETDEKDRISASHFRRIFQCSCGNLEQLYGARYVEISICGESFMLHQIRKMVGTAVAVKRGLLRKDVITLSLNKLSRIVVPIAPSEVLFLRSNNFAMRTRIGTRPEMVALVESEEILKDVEDFYKSIMLPQVSEFLDPSRPPWKEWVELLDRNTGIPDSQLDQVKNAWISWKGQFQSRATAAPL</sequence>
<evidence type="ECO:0000313" key="2">
    <source>
        <dbReference type="Proteomes" id="UP001055811"/>
    </source>
</evidence>
<protein>
    <submittedName>
        <fullName evidence="1">Uncharacterized protein</fullName>
    </submittedName>
</protein>
<name>A0ACB9DTD2_CICIN</name>
<dbReference type="Proteomes" id="UP001055811">
    <property type="component" value="Linkage Group LG04"/>
</dbReference>